<dbReference type="AlphaFoldDB" id="A0A0A9CGT3"/>
<evidence type="ECO:0000313" key="1">
    <source>
        <dbReference type="EMBL" id="JAD72585.1"/>
    </source>
</evidence>
<protein>
    <submittedName>
        <fullName evidence="1">Uncharacterized protein</fullName>
    </submittedName>
</protein>
<accession>A0A0A9CGT3</accession>
<proteinExistence type="predicted"/>
<sequence>MASSHLTTGTSDGLPDLIRWFFFSTCVSKMQRISTEEEEANNKWLGPTYGTMNWEGDFVCSII</sequence>
<reference evidence="1" key="2">
    <citation type="journal article" date="2015" name="Data Brief">
        <title>Shoot transcriptome of the giant reed, Arundo donax.</title>
        <authorList>
            <person name="Barrero R.A."/>
            <person name="Guerrero F.D."/>
            <person name="Moolhuijzen P."/>
            <person name="Goolsby J.A."/>
            <person name="Tidwell J."/>
            <person name="Bellgard S.E."/>
            <person name="Bellgard M.I."/>
        </authorList>
    </citation>
    <scope>NUCLEOTIDE SEQUENCE</scope>
    <source>
        <tissue evidence="1">Shoot tissue taken approximately 20 cm above the soil surface</tissue>
    </source>
</reference>
<name>A0A0A9CGT3_ARUDO</name>
<dbReference type="EMBL" id="GBRH01225310">
    <property type="protein sequence ID" value="JAD72585.1"/>
    <property type="molecule type" value="Transcribed_RNA"/>
</dbReference>
<reference evidence="1" key="1">
    <citation type="submission" date="2014-09" db="EMBL/GenBank/DDBJ databases">
        <authorList>
            <person name="Magalhaes I.L.F."/>
            <person name="Oliveira U."/>
            <person name="Santos F.R."/>
            <person name="Vidigal T.H.D.A."/>
            <person name="Brescovit A.D."/>
            <person name="Santos A.J."/>
        </authorList>
    </citation>
    <scope>NUCLEOTIDE SEQUENCE</scope>
    <source>
        <tissue evidence="1">Shoot tissue taken approximately 20 cm above the soil surface</tissue>
    </source>
</reference>
<organism evidence="1">
    <name type="scientific">Arundo donax</name>
    <name type="common">Giant reed</name>
    <name type="synonym">Donax arundinaceus</name>
    <dbReference type="NCBI Taxonomy" id="35708"/>
    <lineage>
        <taxon>Eukaryota</taxon>
        <taxon>Viridiplantae</taxon>
        <taxon>Streptophyta</taxon>
        <taxon>Embryophyta</taxon>
        <taxon>Tracheophyta</taxon>
        <taxon>Spermatophyta</taxon>
        <taxon>Magnoliopsida</taxon>
        <taxon>Liliopsida</taxon>
        <taxon>Poales</taxon>
        <taxon>Poaceae</taxon>
        <taxon>PACMAD clade</taxon>
        <taxon>Arundinoideae</taxon>
        <taxon>Arundineae</taxon>
        <taxon>Arundo</taxon>
    </lineage>
</organism>